<dbReference type="Pfam" id="PF04073">
    <property type="entry name" value="tRNA_edit"/>
    <property type="match status" value="1"/>
</dbReference>
<dbReference type="PANTHER" id="PTHR30411:SF1">
    <property type="entry name" value="CYTOPLASMIC PROTEIN"/>
    <property type="match status" value="1"/>
</dbReference>
<comment type="caution">
    <text evidence="2">The sequence shown here is derived from an EMBL/GenBank/DDBJ whole genome shotgun (WGS) entry which is preliminary data.</text>
</comment>
<dbReference type="PANTHER" id="PTHR30411">
    <property type="entry name" value="CYTOPLASMIC PROTEIN"/>
    <property type="match status" value="1"/>
</dbReference>
<dbReference type="InterPro" id="IPR007214">
    <property type="entry name" value="YbaK/aa-tRNA-synth-assoc-dom"/>
</dbReference>
<dbReference type="AlphaFoldDB" id="A0A7J2U5H5"/>
<dbReference type="GO" id="GO:0002161">
    <property type="term" value="F:aminoacyl-tRNA deacylase activity"/>
    <property type="evidence" value="ECO:0007669"/>
    <property type="project" value="InterPro"/>
</dbReference>
<protein>
    <recommendedName>
        <fullName evidence="1">YbaK/aminoacyl-tRNA synthetase-associated domain-containing protein</fullName>
    </recommendedName>
</protein>
<proteinExistence type="predicted"/>
<organism evidence="2">
    <name type="scientific">Ignisphaera aggregans</name>
    <dbReference type="NCBI Taxonomy" id="334771"/>
    <lineage>
        <taxon>Archaea</taxon>
        <taxon>Thermoproteota</taxon>
        <taxon>Thermoprotei</taxon>
        <taxon>Desulfurococcales</taxon>
        <taxon>Desulfurococcaceae</taxon>
        <taxon>Ignisphaera</taxon>
    </lineage>
</organism>
<evidence type="ECO:0000259" key="1">
    <source>
        <dbReference type="Pfam" id="PF04073"/>
    </source>
</evidence>
<gene>
    <name evidence="2" type="ORF">ENO26_10855</name>
</gene>
<dbReference type="InterPro" id="IPR036754">
    <property type="entry name" value="YbaK/aa-tRNA-synt-asso_dom_sf"/>
</dbReference>
<accession>A0A7J2U5H5</accession>
<dbReference type="CDD" id="cd04332">
    <property type="entry name" value="YbaK_like"/>
    <property type="match status" value="1"/>
</dbReference>
<sequence length="134" mass="14917">MEFDDTVETVEKASRLSGYPRTLIVKTLLLKVGERYLAAVVRGDRRVDLNKAEKVFGKRVSLARPNEVRSILGVDVGAVTPISARVKSLQVVLDPAIATQEFVVCGSGSLNRLYQVRVQDLLNYLKPMLLDIFK</sequence>
<name>A0A7J2U5H5_9CREN</name>
<dbReference type="EMBL" id="DSEU01000074">
    <property type="protein sequence ID" value="HEM68038.1"/>
    <property type="molecule type" value="Genomic_DNA"/>
</dbReference>
<reference evidence="2" key="1">
    <citation type="journal article" date="2020" name="mSystems">
        <title>Genome- and Community-Level Interaction Insights into Carbon Utilization and Element Cycling Functions of Hydrothermarchaeota in Hydrothermal Sediment.</title>
        <authorList>
            <person name="Zhou Z."/>
            <person name="Liu Y."/>
            <person name="Xu W."/>
            <person name="Pan J."/>
            <person name="Luo Z.H."/>
            <person name="Li M."/>
        </authorList>
    </citation>
    <scope>NUCLEOTIDE SEQUENCE [LARGE SCALE GENOMIC DNA]</scope>
    <source>
        <strain evidence="2">SpSt-125</strain>
    </source>
</reference>
<dbReference type="SUPFAM" id="SSF55826">
    <property type="entry name" value="YbaK/ProRS associated domain"/>
    <property type="match status" value="1"/>
</dbReference>
<evidence type="ECO:0000313" key="2">
    <source>
        <dbReference type="EMBL" id="HEM68038.1"/>
    </source>
</evidence>
<feature type="domain" description="YbaK/aminoacyl-tRNA synthetase-associated" evidence="1">
    <location>
        <begin position="6"/>
        <end position="123"/>
    </location>
</feature>
<dbReference type="Gene3D" id="3.90.960.10">
    <property type="entry name" value="YbaK/aminoacyl-tRNA synthetase-associated domain"/>
    <property type="match status" value="1"/>
</dbReference>